<dbReference type="EMBL" id="GDHC01014119">
    <property type="protein sequence ID" value="JAQ04510.1"/>
    <property type="molecule type" value="Transcribed_RNA"/>
</dbReference>
<accession>A0A146LDB6</accession>
<dbReference type="AlphaFoldDB" id="A0A146LDB6"/>
<evidence type="ECO:0000313" key="1">
    <source>
        <dbReference type="EMBL" id="JAQ04510.1"/>
    </source>
</evidence>
<proteinExistence type="predicted"/>
<sequence>MDPALTLQIVVAAQKVQPYAGFTVPTDNKDVRTVEVASLLGSCHPGKRLRRQHNDALHQILVLAVTVHTCAIGAGYTATAATTAVVWLPVVVHNLPCSYEFKVPARPHLLETRCAFEQKSGHEDQGGCAGRDGVGGAFATARSGGAASLGVWDRCR</sequence>
<reference evidence="1" key="1">
    <citation type="journal article" date="2016" name="Gigascience">
        <title>De novo construction of an expanded transcriptome assembly for the western tarnished plant bug, Lygus hesperus.</title>
        <authorList>
            <person name="Tassone E.E."/>
            <person name="Geib S.M."/>
            <person name="Hall B."/>
            <person name="Fabrick J.A."/>
            <person name="Brent C.S."/>
            <person name="Hull J.J."/>
        </authorList>
    </citation>
    <scope>NUCLEOTIDE SEQUENCE</scope>
</reference>
<gene>
    <name evidence="1" type="ORF">g.15923</name>
</gene>
<name>A0A146LDB6_LYGHE</name>
<protein>
    <submittedName>
        <fullName evidence="1">Uncharacterized protein</fullName>
    </submittedName>
</protein>
<organism evidence="1">
    <name type="scientific">Lygus hesperus</name>
    <name type="common">Western plant bug</name>
    <dbReference type="NCBI Taxonomy" id="30085"/>
    <lineage>
        <taxon>Eukaryota</taxon>
        <taxon>Metazoa</taxon>
        <taxon>Ecdysozoa</taxon>
        <taxon>Arthropoda</taxon>
        <taxon>Hexapoda</taxon>
        <taxon>Insecta</taxon>
        <taxon>Pterygota</taxon>
        <taxon>Neoptera</taxon>
        <taxon>Paraneoptera</taxon>
        <taxon>Hemiptera</taxon>
        <taxon>Heteroptera</taxon>
        <taxon>Panheteroptera</taxon>
        <taxon>Cimicomorpha</taxon>
        <taxon>Miridae</taxon>
        <taxon>Mirini</taxon>
        <taxon>Lygus</taxon>
    </lineage>
</organism>